<feature type="compositionally biased region" description="Basic and acidic residues" evidence="1">
    <location>
        <begin position="8"/>
        <end position="27"/>
    </location>
</feature>
<dbReference type="NCBIfam" id="TIGR01110">
    <property type="entry name" value="mdcA"/>
    <property type="match status" value="1"/>
</dbReference>
<dbReference type="KEGG" id="dti:Desti_2008"/>
<organism evidence="2 3">
    <name type="scientific">Desulfomonile tiedjei (strain ATCC 49306 / DSM 6799 / DCB-1)</name>
    <dbReference type="NCBI Taxonomy" id="706587"/>
    <lineage>
        <taxon>Bacteria</taxon>
        <taxon>Pseudomonadati</taxon>
        <taxon>Thermodesulfobacteriota</taxon>
        <taxon>Desulfomonilia</taxon>
        <taxon>Desulfomonilales</taxon>
        <taxon>Desulfomonilaceae</taxon>
        <taxon>Desulfomonile</taxon>
    </lineage>
</organism>
<dbReference type="AlphaFoldDB" id="I4C571"/>
<dbReference type="InterPro" id="IPR005777">
    <property type="entry name" value="MadA"/>
</dbReference>
<dbReference type="Pfam" id="PF16957">
    <property type="entry name" value="Mal_decarbox_Al"/>
    <property type="match status" value="1"/>
</dbReference>
<dbReference type="Proteomes" id="UP000006055">
    <property type="component" value="Chromosome"/>
</dbReference>
<dbReference type="Gene3D" id="3.40.1080.10">
    <property type="entry name" value="Glutaconate Coenzyme A-transferase"/>
    <property type="match status" value="1"/>
</dbReference>
<dbReference type="HOGENOM" id="CLU_496675_0_0_7"/>
<evidence type="ECO:0000256" key="1">
    <source>
        <dbReference type="SAM" id="MobiDB-lite"/>
    </source>
</evidence>
<evidence type="ECO:0000313" key="3">
    <source>
        <dbReference type="Proteomes" id="UP000006055"/>
    </source>
</evidence>
<dbReference type="InterPro" id="IPR037171">
    <property type="entry name" value="NagB/RpiA_transferase-like"/>
</dbReference>
<feature type="region of interest" description="Disordered" evidence="1">
    <location>
        <begin position="1"/>
        <end position="34"/>
    </location>
</feature>
<accession>I4C571</accession>
<dbReference type="GO" id="GO:0016740">
    <property type="term" value="F:transferase activity"/>
    <property type="evidence" value="ECO:0007669"/>
    <property type="project" value="InterPro"/>
</dbReference>
<dbReference type="PATRIC" id="fig|706587.4.peg.2304"/>
<proteinExistence type="predicted"/>
<gene>
    <name evidence="2" type="ordered locus">Desti_2008</name>
</gene>
<dbReference type="EMBL" id="CP003360">
    <property type="protein sequence ID" value="AFM24712.1"/>
    <property type="molecule type" value="Genomic_DNA"/>
</dbReference>
<dbReference type="RefSeq" id="WP_014809856.1">
    <property type="nucleotide sequence ID" value="NC_018025.1"/>
</dbReference>
<dbReference type="PANTHER" id="PTHR43293">
    <property type="entry name" value="ACETATE COA-TRANSFERASE YDIF"/>
    <property type="match status" value="1"/>
</dbReference>
<dbReference type="OrthoDB" id="5481335at2"/>
<dbReference type="SUPFAM" id="SSF100950">
    <property type="entry name" value="NagB/RpiA/CoA transferase-like"/>
    <property type="match status" value="2"/>
</dbReference>
<protein>
    <submittedName>
        <fullName evidence="2">Malonate decarboxylase, alpha subunit</fullName>
    </submittedName>
</protein>
<name>I4C571_DESTA</name>
<dbReference type="PANTHER" id="PTHR43293:SF2">
    <property type="entry name" value="MALONATE DECARBOXYLASE ALPHA SUBUNIT"/>
    <property type="match status" value="1"/>
</dbReference>
<dbReference type="eggNOG" id="COG4670">
    <property type="taxonomic scope" value="Bacteria"/>
</dbReference>
<keyword evidence="3" id="KW-1185">Reference proteome</keyword>
<reference evidence="3" key="1">
    <citation type="submission" date="2012-06" db="EMBL/GenBank/DDBJ databases">
        <title>Complete sequence of chromosome of Desulfomonile tiedjei DSM 6799.</title>
        <authorList>
            <person name="Lucas S."/>
            <person name="Copeland A."/>
            <person name="Lapidus A."/>
            <person name="Glavina del Rio T."/>
            <person name="Dalin E."/>
            <person name="Tice H."/>
            <person name="Bruce D."/>
            <person name="Goodwin L."/>
            <person name="Pitluck S."/>
            <person name="Peters L."/>
            <person name="Ovchinnikova G."/>
            <person name="Zeytun A."/>
            <person name="Lu M."/>
            <person name="Kyrpides N."/>
            <person name="Mavromatis K."/>
            <person name="Ivanova N."/>
            <person name="Brettin T."/>
            <person name="Detter J.C."/>
            <person name="Han C."/>
            <person name="Larimer F."/>
            <person name="Land M."/>
            <person name="Hauser L."/>
            <person name="Markowitz V."/>
            <person name="Cheng J.-F."/>
            <person name="Hugenholtz P."/>
            <person name="Woyke T."/>
            <person name="Wu D."/>
            <person name="Spring S."/>
            <person name="Schroeder M."/>
            <person name="Brambilla E."/>
            <person name="Klenk H.-P."/>
            <person name="Eisen J.A."/>
        </authorList>
    </citation>
    <scope>NUCLEOTIDE SEQUENCE [LARGE SCALE GENOMIC DNA]</scope>
    <source>
        <strain evidence="3">ATCC 49306 / DSM 6799 / DCB-1</strain>
    </source>
</reference>
<dbReference type="STRING" id="706587.Desti_2008"/>
<evidence type="ECO:0000313" key="2">
    <source>
        <dbReference type="EMBL" id="AFM24712.1"/>
    </source>
</evidence>
<sequence>MSIPVTAGRKDWESGRQEYKKRVERGKPLTKNGSTKIVDSDNAVTLLEAIIQPGDRVAIEGNNQKQADFLADCLCRVDKSKVNKLHMVQSVISRPSHCEIFERGIAEKVDFSFSGPQSTQVSRLLQESKMQVGEIHTYLELFSRYFVDLTPRVALVVAARADQDGNLYTGPNTEDTPAIVEATHFKQGIVIAEVESIVDKLPRVDIPGDWIDFIIPTGKPCYIEPLFTRDPSRIRDVNVLIGMMVIKGIYREYGVRSLNHGIGYATAAIELLLPTYAQQLGLRGKICTHWTLNPHPTLIPAIELGFVDSVHCFGSEVGMEEYVAARPDIFFVGPDGNLRSNRAFSQAAGHYAVDAFVGATLQIDRYGNSSTAVVNRIAGFGGAPNMGCDAGGRRHSSEAWVKIGKESAMMPSLIGDMPRGRKLVVQMVETRGPQGIQCLVDKLDAWDLMKQAGLKVPPVMIYGDAVTQIVTEVGLAHLHKCASLQEREAAIKAIAGDTDLGKQADPAETADLRQRKIVQTCEDLEIDPRDANRSLLVAQTMDELVEWSGGRYKVPEQFRKPQKE</sequence>